<feature type="compositionally biased region" description="Acidic residues" evidence="12">
    <location>
        <begin position="1071"/>
        <end position="1087"/>
    </location>
</feature>
<dbReference type="PROSITE" id="PS51397">
    <property type="entry name" value="WLM"/>
    <property type="match status" value="1"/>
</dbReference>
<keyword evidence="5 11" id="KW-0378">Hydrolase</keyword>
<feature type="binding site" evidence="9">
    <location>
        <position position="497"/>
    </location>
    <ligand>
        <name>Zn(2+)</name>
        <dbReference type="ChEBI" id="CHEBI:29105"/>
        <label>2</label>
    </ligand>
</feature>
<evidence type="ECO:0000256" key="6">
    <source>
        <dbReference type="ARBA" id="ARBA00022833"/>
    </source>
</evidence>
<feature type="region of interest" description="Disordered" evidence="12">
    <location>
        <begin position="1005"/>
        <end position="1095"/>
    </location>
</feature>
<accession>A0A5N6KTD1</accession>
<dbReference type="Gene3D" id="3.30.2010.10">
    <property type="entry name" value="Metalloproteases ('zincins'), catalytic domain"/>
    <property type="match status" value="1"/>
</dbReference>
<comment type="cofactor">
    <cofactor evidence="9">
        <name>Mg(2+)</name>
        <dbReference type="ChEBI" id="CHEBI:18420"/>
    </cofactor>
    <text evidence="9">Binds 1 Mg(2+) ion.</text>
</comment>
<dbReference type="EMBL" id="VIBQ01000012">
    <property type="protein sequence ID" value="KAB8343122.1"/>
    <property type="molecule type" value="Genomic_DNA"/>
</dbReference>
<dbReference type="SUPFAM" id="SSF53649">
    <property type="entry name" value="Alkaline phosphatase-like"/>
    <property type="match status" value="1"/>
</dbReference>
<evidence type="ECO:0000256" key="4">
    <source>
        <dbReference type="ARBA" id="ARBA00022723"/>
    </source>
</evidence>
<dbReference type="PANTHER" id="PTHR11596">
    <property type="entry name" value="ALKALINE PHOSPHATASE"/>
    <property type="match status" value="1"/>
</dbReference>
<comment type="cofactor">
    <cofactor evidence="9">
        <name>Zn(2+)</name>
        <dbReference type="ChEBI" id="CHEBI:29105"/>
    </cofactor>
    <text evidence="9">Binds 2 Zn(2+) ions.</text>
</comment>
<feature type="active site" description="Phosphoserine intermediate" evidence="8">
    <location>
        <position position="145"/>
    </location>
</feature>
<dbReference type="OrthoDB" id="5818554at2759"/>
<keyword evidence="13" id="KW-0472">Membrane</keyword>
<feature type="binding site" evidence="9">
    <location>
        <position position="198"/>
    </location>
    <ligand>
        <name>Mg(2+)</name>
        <dbReference type="ChEBI" id="CHEBI:18420"/>
    </ligand>
</feature>
<dbReference type="PANTHER" id="PTHR11596:SF5">
    <property type="entry name" value="ALKALINE PHOSPHATASE"/>
    <property type="match status" value="1"/>
</dbReference>
<name>A0A5N6KTD1_9ROSI</name>
<comment type="similarity">
    <text evidence="1 10">Belongs to the alkaline phosphatase family.</text>
</comment>
<evidence type="ECO:0000256" key="3">
    <source>
        <dbReference type="ARBA" id="ARBA00022553"/>
    </source>
</evidence>
<dbReference type="GO" id="GO:0046872">
    <property type="term" value="F:metal ion binding"/>
    <property type="evidence" value="ECO:0007669"/>
    <property type="project" value="UniProtKB-KW"/>
</dbReference>
<dbReference type="InterPro" id="IPR017850">
    <property type="entry name" value="Alkaline_phosphatase_core_sf"/>
</dbReference>
<evidence type="ECO:0000256" key="10">
    <source>
        <dbReference type="RuleBase" id="RU003946"/>
    </source>
</evidence>
<evidence type="ECO:0000256" key="11">
    <source>
        <dbReference type="RuleBase" id="RU003947"/>
    </source>
</evidence>
<organism evidence="15 16">
    <name type="scientific">Carpinus fangiana</name>
    <dbReference type="NCBI Taxonomy" id="176857"/>
    <lineage>
        <taxon>Eukaryota</taxon>
        <taxon>Viridiplantae</taxon>
        <taxon>Streptophyta</taxon>
        <taxon>Embryophyta</taxon>
        <taxon>Tracheophyta</taxon>
        <taxon>Spermatophyta</taxon>
        <taxon>Magnoliopsida</taxon>
        <taxon>eudicotyledons</taxon>
        <taxon>Gunneridae</taxon>
        <taxon>Pentapetalae</taxon>
        <taxon>rosids</taxon>
        <taxon>fabids</taxon>
        <taxon>Fagales</taxon>
        <taxon>Betulaceae</taxon>
        <taxon>Carpinus</taxon>
    </lineage>
</organism>
<dbReference type="SMART" id="SM00098">
    <property type="entry name" value="alkPPc"/>
    <property type="match status" value="1"/>
</dbReference>
<keyword evidence="16" id="KW-1185">Reference proteome</keyword>
<evidence type="ECO:0000256" key="8">
    <source>
        <dbReference type="PIRSR" id="PIRSR601952-1"/>
    </source>
</evidence>
<feature type="binding site" evidence="9">
    <location>
        <position position="196"/>
    </location>
    <ligand>
        <name>Mg(2+)</name>
        <dbReference type="ChEBI" id="CHEBI:18420"/>
    </ligand>
</feature>
<dbReference type="PROSITE" id="PS00123">
    <property type="entry name" value="ALKALINE_PHOSPHATASE"/>
    <property type="match status" value="1"/>
</dbReference>
<dbReference type="Gene3D" id="1.10.60.40">
    <property type="match status" value="1"/>
</dbReference>
<gene>
    <name evidence="15" type="ORF">FH972_022715</name>
</gene>
<comment type="caution">
    <text evidence="15">The sequence shown here is derived from an EMBL/GenBank/DDBJ whole genome shotgun (WGS) entry which is preliminary data.</text>
</comment>
<keyword evidence="3" id="KW-0597">Phosphoprotein</keyword>
<dbReference type="CDD" id="cd16012">
    <property type="entry name" value="ALP"/>
    <property type="match status" value="1"/>
</dbReference>
<keyword evidence="7 9" id="KW-0460">Magnesium</keyword>
<dbReference type="FunFam" id="3.40.720.10:FF:000063">
    <property type="entry name" value="Alkaline phosphatase"/>
    <property type="match status" value="1"/>
</dbReference>
<feature type="region of interest" description="Disordered" evidence="12">
    <location>
        <begin position="1"/>
        <end position="35"/>
    </location>
</feature>
<reference evidence="15 16" key="1">
    <citation type="submission" date="2019-06" db="EMBL/GenBank/DDBJ databases">
        <title>A chromosomal-level reference genome of Carpinus fangiana (Coryloideae, Betulaceae).</title>
        <authorList>
            <person name="Yang X."/>
            <person name="Wang Z."/>
            <person name="Zhang L."/>
            <person name="Hao G."/>
            <person name="Liu J."/>
            <person name="Yang Y."/>
        </authorList>
    </citation>
    <scope>NUCLEOTIDE SEQUENCE [LARGE SCALE GENOMIC DNA]</scope>
    <source>
        <strain evidence="15">Cfa_2016G</strain>
        <tissue evidence="15">Leaf</tissue>
    </source>
</reference>
<dbReference type="InterPro" id="IPR018299">
    <property type="entry name" value="Alkaline_phosphatase_AS"/>
</dbReference>
<dbReference type="Gene3D" id="3.40.720.10">
    <property type="entry name" value="Alkaline Phosphatase, subunit A"/>
    <property type="match status" value="1"/>
</dbReference>
<feature type="region of interest" description="Disordered" evidence="12">
    <location>
        <begin position="687"/>
        <end position="721"/>
    </location>
</feature>
<keyword evidence="6 9" id="KW-0862">Zinc</keyword>
<dbReference type="Pfam" id="PF00245">
    <property type="entry name" value="Alk_phosphatase"/>
    <property type="match status" value="1"/>
</dbReference>
<feature type="binding site" evidence="9">
    <location>
        <position position="388"/>
    </location>
    <ligand>
        <name>Zn(2+)</name>
        <dbReference type="ChEBI" id="CHEBI:29105"/>
        <label>2</label>
    </ligand>
</feature>
<dbReference type="PRINTS" id="PR00113">
    <property type="entry name" value="ALKPHPHTASE"/>
</dbReference>
<feature type="transmembrane region" description="Helical" evidence="13">
    <location>
        <begin position="52"/>
        <end position="73"/>
    </location>
</feature>
<evidence type="ECO:0000256" key="2">
    <source>
        <dbReference type="ARBA" id="ARBA00012647"/>
    </source>
</evidence>
<feature type="binding site" evidence="9">
    <location>
        <position position="344"/>
    </location>
    <ligand>
        <name>Mg(2+)</name>
        <dbReference type="ChEBI" id="CHEBI:18420"/>
    </ligand>
</feature>
<feature type="binding site" evidence="9">
    <location>
        <position position="97"/>
    </location>
    <ligand>
        <name>Mg(2+)</name>
        <dbReference type="ChEBI" id="CHEBI:18420"/>
    </ligand>
</feature>
<keyword evidence="13" id="KW-0812">Transmembrane</keyword>
<sequence length="1292" mass="142069">MPQSEEPLLARRPSSDASTERGLAEEDALLSGQHKQGPTLASRWKTWRELGLAVYALAATIIVIILAMVLATIPQGEEHKPTLPTGTKRNLIFMVSDGMGPTSLSLTRSYRQHVGGLEWDNTLDIDKYIVGQSRTRSTSSLVTDSAAGATAFSCGKKSYNGAISVLPDHTPCGSVMEAAKKAGYMTGLVVTTRITDATPACFASHVNMRSEEDSIAEQLLGDYPLGRTVDLMLGAGRCHFLANGTAGSCRADDKDLTARAKNVGFHYIDDRAGFDALNGGKDAPLPLLGLFADEDIPYEVDRRYENDVYPSLDEMAQTAIQALTDATKHSSKGFFLMIEGSRIDHAGHGNDPVAQVHEVLAYDAAWSSVISFLSSSADPGVAISTSDHETGGLATAKQVHAYEYPQYLWHPSVLANASHSVEWLMRDYARHLAGADGAASRADTRKYLQRALGEHLGIHDASAAELDLLLDRADYAVWTFADILSRRAQTGWSTHGHSAADVNIYASDRDEARALAGSRENTEVGKFLRDYLGVEQEVLDVTRELRGEGKEGTPWINLGWMGKVPDEGERLDGQDHRDHYTGDFKKHKRCEDDSVKSQGASRSDVSIVSASVRSLLFLGRDNLFFEAPRVGFYALHSALQVVDVLGQQGVGHAILVEDVVIYVGCGRLLRTSSVEISRAHRLVCDEASTDEESLTRHGKHRQASSQAQEEHPCGGRWSGMSAQPGKWEARWCDQRVLGMRGYSCADSGRGNGEEDKEEDEVRACSGQAADARHGKWSAARSARAPPTDPENTSSPVHHPTRAAIAPPPTAMPLNILRLNQRSLHPNERVVFIKALPGPGSDTGEDFLKRLAAQCFPIMRDHHLSVTTLEEYEPNREFLGRNFNAGEVIQLVLKSHSGRWLPFRHVQMVMMHELAHCMHMNHSRAFWAVRNVYTTEMKELWGKGYTGEGMWGRGRSLYDGQIDDNTALQSGDVPEHLCGGTYRTRWRKRKMKPELSYHEKKERRILKKFGTGGEKLGEDAVQRRGLESKRWNPTQPRVAKSKRGRELRAAALLDRSEKAKSDLQSDQTEAPGEQDVEETESEYEDDPGEDGREALDHGGTRMIKVCEEDDMHGDHNAMQELAELKSLPTQPSRPPVEQQSISYLREDADIEAEEDVSTESEKSFQISRSTNELQPRDLTPQETFIEPHTLNGLASGSKKATLNPESAPGSRIPPFSTANSSSPPAFLIDAEQICNICSLSNTADAMICGACANVLDTDRLTRHWRCQSDACQGGEYINADDVGRCGICGAAKP</sequence>
<feature type="binding site" evidence="9">
    <location>
        <position position="339"/>
    </location>
    <ligand>
        <name>Mg(2+)</name>
        <dbReference type="ChEBI" id="CHEBI:18420"/>
    </ligand>
</feature>
<dbReference type="Proteomes" id="UP000327013">
    <property type="component" value="Unassembled WGS sequence"/>
</dbReference>
<evidence type="ECO:0000313" key="16">
    <source>
        <dbReference type="Proteomes" id="UP000327013"/>
    </source>
</evidence>
<dbReference type="EC" id="3.1.3.1" evidence="2 11"/>
<proteinExistence type="inferred from homology"/>
<feature type="compositionally biased region" description="Basic and acidic residues" evidence="12">
    <location>
        <begin position="1014"/>
        <end position="1029"/>
    </location>
</feature>
<dbReference type="InterPro" id="IPR013536">
    <property type="entry name" value="WLM_dom"/>
</dbReference>
<evidence type="ECO:0000313" key="15">
    <source>
        <dbReference type="EMBL" id="KAB8343122.1"/>
    </source>
</evidence>
<evidence type="ECO:0000256" key="5">
    <source>
        <dbReference type="ARBA" id="ARBA00022801"/>
    </source>
</evidence>
<feature type="domain" description="WLM" evidence="14">
    <location>
        <begin position="820"/>
        <end position="1056"/>
    </location>
</feature>
<feature type="binding site" evidence="9">
    <location>
        <position position="97"/>
    </location>
    <ligand>
        <name>Zn(2+)</name>
        <dbReference type="ChEBI" id="CHEBI:29105"/>
        <label>2</label>
    </ligand>
</feature>
<keyword evidence="4 9" id="KW-0479">Metal-binding</keyword>
<evidence type="ECO:0000256" key="7">
    <source>
        <dbReference type="ARBA" id="ARBA00022842"/>
    </source>
</evidence>
<feature type="compositionally biased region" description="Polar residues" evidence="12">
    <location>
        <begin position="1191"/>
        <end position="1203"/>
    </location>
</feature>
<evidence type="ECO:0000256" key="12">
    <source>
        <dbReference type="SAM" id="MobiDB-lite"/>
    </source>
</evidence>
<feature type="compositionally biased region" description="Basic and acidic residues" evidence="12">
    <location>
        <begin position="1043"/>
        <end position="1062"/>
    </location>
</feature>
<dbReference type="GO" id="GO:0004035">
    <property type="term" value="F:alkaline phosphatase activity"/>
    <property type="evidence" value="ECO:0007669"/>
    <property type="project" value="UniProtKB-EC"/>
</dbReference>
<feature type="binding site" evidence="9">
    <location>
        <position position="387"/>
    </location>
    <ligand>
        <name>Zn(2+)</name>
        <dbReference type="ChEBI" id="CHEBI:29105"/>
        <label>2</label>
    </ligand>
</feature>
<protein>
    <recommendedName>
        <fullName evidence="2 11">Alkaline phosphatase</fullName>
        <ecNumber evidence="2 11">3.1.3.1</ecNumber>
    </recommendedName>
</protein>
<feature type="region of interest" description="Disordered" evidence="12">
    <location>
        <begin position="1150"/>
        <end position="1220"/>
    </location>
</feature>
<keyword evidence="13" id="KW-1133">Transmembrane helix</keyword>
<feature type="binding site" evidence="9">
    <location>
        <position position="348"/>
    </location>
    <ligand>
        <name>Zn(2+)</name>
        <dbReference type="ChEBI" id="CHEBI:29105"/>
        <label>2</label>
    </ligand>
</feature>
<evidence type="ECO:0000256" key="1">
    <source>
        <dbReference type="ARBA" id="ARBA00005984"/>
    </source>
</evidence>
<comment type="catalytic activity">
    <reaction evidence="11">
        <text>a phosphate monoester + H2O = an alcohol + phosphate</text>
        <dbReference type="Rhea" id="RHEA:15017"/>
        <dbReference type="ChEBI" id="CHEBI:15377"/>
        <dbReference type="ChEBI" id="CHEBI:30879"/>
        <dbReference type="ChEBI" id="CHEBI:43474"/>
        <dbReference type="ChEBI" id="CHEBI:67140"/>
        <dbReference type="EC" id="3.1.3.1"/>
    </reaction>
</comment>
<dbReference type="InterPro" id="IPR001952">
    <property type="entry name" value="Alkaline_phosphatase"/>
</dbReference>
<evidence type="ECO:0000259" key="14">
    <source>
        <dbReference type="PROSITE" id="PS51397"/>
    </source>
</evidence>
<evidence type="ECO:0000256" key="13">
    <source>
        <dbReference type="SAM" id="Phobius"/>
    </source>
</evidence>
<feature type="region of interest" description="Disordered" evidence="12">
    <location>
        <begin position="743"/>
        <end position="798"/>
    </location>
</feature>
<feature type="compositionally biased region" description="Polar residues" evidence="12">
    <location>
        <begin position="1162"/>
        <end position="1172"/>
    </location>
</feature>
<evidence type="ECO:0000256" key="9">
    <source>
        <dbReference type="PIRSR" id="PIRSR601952-2"/>
    </source>
</evidence>
<dbReference type="Pfam" id="PF08325">
    <property type="entry name" value="WLM"/>
    <property type="match status" value="1"/>
</dbReference>